<sequence>MASLSSSSVRVLSPKFPSKPYCYLWKSLSFLPSRSLLLSSPISFQPLPRSSPLPQPFRAGPQQREEEQAAGVDLSLLPPKLRDIIVLFQSVPEPKAKYQQLLHYGARLPPLDPAFKTEEHRVRGCVSQVWVRAFIDPEDAAAVRFEADSDSALTKGLAALLVLGLSGSPAPVIARVPPDFVHLLGLRQSLTPSRNNGFLNMLKLMQQKAVRLHTDAADFKDSEAVGSDKLDTNTKDEFFEGNDMILGGKANEMSRGPVSVVNGGRNPPGYHASEVEERLEEDRDAVDVPPISPQAAPDGRRDRIIERLERGLRPVSLEVEDISHLHAGHAAVRGSAGGETHFNVRVISREFEGKSLVKRHRLIYELLQEELQSGLHALSIDAKTPSEVQSS</sequence>
<dbReference type="Gene3D" id="3.30.300.90">
    <property type="entry name" value="BolA-like"/>
    <property type="match status" value="1"/>
</dbReference>
<dbReference type="Gene3D" id="3.90.1010.10">
    <property type="match status" value="1"/>
</dbReference>
<comment type="subcellular location">
    <subcellularLocation>
        <location evidence="1">Plastid</location>
        <location evidence="1">Chloroplast</location>
    </subcellularLocation>
</comment>
<proteinExistence type="predicted"/>
<evidence type="ECO:0000259" key="6">
    <source>
        <dbReference type="Pfam" id="PF02657"/>
    </source>
</evidence>
<evidence type="ECO:0000256" key="3">
    <source>
        <dbReference type="ARBA" id="ARBA00022640"/>
    </source>
</evidence>
<keyword evidence="3" id="KW-0934">Plastid</keyword>
<feature type="region of interest" description="Disordered" evidence="5">
    <location>
        <begin position="49"/>
        <end position="70"/>
    </location>
</feature>
<dbReference type="PANTHER" id="PTHR46230">
    <property type="match status" value="1"/>
</dbReference>
<gene>
    <name evidence="7" type="ORF">B296_00020658</name>
</gene>
<evidence type="ECO:0000313" key="7">
    <source>
        <dbReference type="EMBL" id="RRT48690.1"/>
    </source>
</evidence>
<evidence type="ECO:0000256" key="1">
    <source>
        <dbReference type="ARBA" id="ARBA00004229"/>
    </source>
</evidence>
<dbReference type="Pfam" id="PF02657">
    <property type="entry name" value="SufE"/>
    <property type="match status" value="1"/>
</dbReference>
<evidence type="ECO:0000313" key="8">
    <source>
        <dbReference type="Proteomes" id="UP000287651"/>
    </source>
</evidence>
<feature type="domain" description="Fe-S metabolism associated" evidence="6">
    <location>
        <begin position="88"/>
        <end position="207"/>
    </location>
</feature>
<name>A0A426YAI0_ENSVE</name>
<dbReference type="EMBL" id="AMZH03013792">
    <property type="protein sequence ID" value="RRT48690.1"/>
    <property type="molecule type" value="Genomic_DNA"/>
</dbReference>
<accession>A0A426YAI0</accession>
<organism evidence="7 8">
    <name type="scientific">Ensete ventricosum</name>
    <name type="common">Abyssinian banana</name>
    <name type="synonym">Musa ensete</name>
    <dbReference type="NCBI Taxonomy" id="4639"/>
    <lineage>
        <taxon>Eukaryota</taxon>
        <taxon>Viridiplantae</taxon>
        <taxon>Streptophyta</taxon>
        <taxon>Embryophyta</taxon>
        <taxon>Tracheophyta</taxon>
        <taxon>Spermatophyta</taxon>
        <taxon>Magnoliopsida</taxon>
        <taxon>Liliopsida</taxon>
        <taxon>Zingiberales</taxon>
        <taxon>Musaceae</taxon>
        <taxon>Ensete</taxon>
    </lineage>
</organism>
<keyword evidence="2" id="KW-0150">Chloroplast</keyword>
<dbReference type="AlphaFoldDB" id="A0A426YAI0"/>
<dbReference type="Pfam" id="PF01722">
    <property type="entry name" value="BolA"/>
    <property type="match status" value="1"/>
</dbReference>
<keyword evidence="4" id="KW-0809">Transit peptide</keyword>
<dbReference type="Proteomes" id="UP000287651">
    <property type="component" value="Unassembled WGS sequence"/>
</dbReference>
<comment type="caution">
    <text evidence="7">The sequence shown here is derived from an EMBL/GenBank/DDBJ whole genome shotgun (WGS) entry which is preliminary data.</text>
</comment>
<evidence type="ECO:0000256" key="5">
    <source>
        <dbReference type="SAM" id="MobiDB-lite"/>
    </source>
</evidence>
<dbReference type="PANTHER" id="PTHR46230:SF3">
    <property type="entry name" value="SUFE-LIKE PROTEIN 1, CHLOROPLASTIC_MITOCHONDRIAL"/>
    <property type="match status" value="1"/>
</dbReference>
<evidence type="ECO:0000256" key="4">
    <source>
        <dbReference type="ARBA" id="ARBA00022946"/>
    </source>
</evidence>
<dbReference type="InterPro" id="IPR002634">
    <property type="entry name" value="BolA"/>
</dbReference>
<dbReference type="GO" id="GO:0009507">
    <property type="term" value="C:chloroplast"/>
    <property type="evidence" value="ECO:0007669"/>
    <property type="project" value="UniProtKB-SubCell"/>
</dbReference>
<dbReference type="GO" id="GO:0016226">
    <property type="term" value="P:iron-sulfur cluster assembly"/>
    <property type="evidence" value="ECO:0007669"/>
    <property type="project" value="TreeGrafter"/>
</dbReference>
<dbReference type="InterPro" id="IPR003808">
    <property type="entry name" value="Fe-S_metab-assoc_dom"/>
</dbReference>
<reference evidence="7 8" key="1">
    <citation type="journal article" date="2014" name="Agronomy (Basel)">
        <title>A Draft Genome Sequence for Ensete ventricosum, the Drought-Tolerant Tree Against Hunger.</title>
        <authorList>
            <person name="Harrison J."/>
            <person name="Moore K.A."/>
            <person name="Paszkiewicz K."/>
            <person name="Jones T."/>
            <person name="Grant M."/>
            <person name="Ambacheew D."/>
            <person name="Muzemil S."/>
            <person name="Studholme D.J."/>
        </authorList>
    </citation>
    <scope>NUCLEOTIDE SEQUENCE [LARGE SCALE GENOMIC DNA]</scope>
</reference>
<dbReference type="InterPro" id="IPR036065">
    <property type="entry name" value="BolA-like_sf"/>
</dbReference>
<dbReference type="SUPFAM" id="SSF82657">
    <property type="entry name" value="BolA-like"/>
    <property type="match status" value="1"/>
</dbReference>
<protein>
    <recommendedName>
        <fullName evidence="6">Fe-S metabolism associated domain-containing protein</fullName>
    </recommendedName>
</protein>
<dbReference type="FunFam" id="3.30.300.90:FF:000004">
    <property type="entry name" value="SufE-like protein, chloroplastic"/>
    <property type="match status" value="1"/>
</dbReference>
<evidence type="ECO:0000256" key="2">
    <source>
        <dbReference type="ARBA" id="ARBA00022528"/>
    </source>
</evidence>
<dbReference type="SUPFAM" id="SSF82649">
    <property type="entry name" value="SufE/NifU"/>
    <property type="match status" value="1"/>
</dbReference>
<feature type="region of interest" description="Disordered" evidence="5">
    <location>
        <begin position="280"/>
        <end position="301"/>
    </location>
</feature>